<dbReference type="AlphaFoldDB" id="A0A1H2EPT1"/>
<dbReference type="SUPFAM" id="SSF56672">
    <property type="entry name" value="DNA/RNA polymerases"/>
    <property type="match status" value="1"/>
</dbReference>
<reference evidence="8" key="1">
    <citation type="submission" date="2016-10" db="EMBL/GenBank/DDBJ databases">
        <authorList>
            <person name="Varghese N."/>
            <person name="Submissions S."/>
        </authorList>
    </citation>
    <scope>NUCLEOTIDE SEQUENCE [LARGE SCALE GENOMIC DNA]</scope>
    <source>
        <strain evidence="8">Nm10</strain>
    </source>
</reference>
<evidence type="ECO:0000256" key="1">
    <source>
        <dbReference type="ARBA" id="ARBA00010945"/>
    </source>
</evidence>
<gene>
    <name evidence="7" type="ORF">SAMN05216406_11466</name>
</gene>
<dbReference type="InterPro" id="IPR024728">
    <property type="entry name" value="PolY_HhH_motif"/>
</dbReference>
<dbReference type="Pfam" id="PF11798">
    <property type="entry name" value="IMS_HHH"/>
    <property type="match status" value="1"/>
</dbReference>
<dbReference type="PANTHER" id="PTHR11076">
    <property type="entry name" value="DNA REPAIR POLYMERASE UMUC / TRANSFERASE FAMILY MEMBER"/>
    <property type="match status" value="1"/>
</dbReference>
<dbReference type="InterPro" id="IPR001126">
    <property type="entry name" value="UmuC"/>
</dbReference>
<dbReference type="InterPro" id="IPR043502">
    <property type="entry name" value="DNA/RNA_pol_sf"/>
</dbReference>
<feature type="domain" description="UmuC" evidence="6">
    <location>
        <begin position="5"/>
        <end position="189"/>
    </location>
</feature>
<dbReference type="GO" id="GO:0005829">
    <property type="term" value="C:cytosol"/>
    <property type="evidence" value="ECO:0007669"/>
    <property type="project" value="TreeGrafter"/>
</dbReference>
<evidence type="ECO:0000256" key="5">
    <source>
        <dbReference type="ARBA" id="ARBA00023236"/>
    </source>
</evidence>
<dbReference type="InterPro" id="IPR043128">
    <property type="entry name" value="Rev_trsase/Diguanyl_cyclase"/>
</dbReference>
<dbReference type="PANTHER" id="PTHR11076:SF34">
    <property type="entry name" value="PROTEIN UMUC"/>
    <property type="match status" value="1"/>
</dbReference>
<evidence type="ECO:0000256" key="2">
    <source>
        <dbReference type="ARBA" id="ARBA00022763"/>
    </source>
</evidence>
<dbReference type="InterPro" id="IPR017961">
    <property type="entry name" value="DNA_pol_Y-fam_little_finger"/>
</dbReference>
<name>A0A1H2EPT1_9PROT</name>
<keyword evidence="8" id="KW-1185">Reference proteome</keyword>
<dbReference type="Pfam" id="PF00817">
    <property type="entry name" value="IMS"/>
    <property type="match status" value="1"/>
</dbReference>
<dbReference type="RefSeq" id="WP_062559512.1">
    <property type="nucleotide sequence ID" value="NZ_CP013341.1"/>
</dbReference>
<dbReference type="Pfam" id="PF11799">
    <property type="entry name" value="IMS_C"/>
    <property type="match status" value="1"/>
</dbReference>
<evidence type="ECO:0000313" key="7">
    <source>
        <dbReference type="EMBL" id="SDT97182.1"/>
    </source>
</evidence>
<evidence type="ECO:0000256" key="3">
    <source>
        <dbReference type="ARBA" id="ARBA00023199"/>
    </source>
</evidence>
<dbReference type="EMBL" id="FNLN01000014">
    <property type="protein sequence ID" value="SDT97182.1"/>
    <property type="molecule type" value="Genomic_DNA"/>
</dbReference>
<evidence type="ECO:0000256" key="4">
    <source>
        <dbReference type="ARBA" id="ARBA00023204"/>
    </source>
</evidence>
<dbReference type="PROSITE" id="PS50173">
    <property type="entry name" value="UMUC"/>
    <property type="match status" value="1"/>
</dbReference>
<dbReference type="Pfam" id="PF13438">
    <property type="entry name" value="DUF4113"/>
    <property type="match status" value="1"/>
</dbReference>
<dbReference type="GO" id="GO:0009432">
    <property type="term" value="P:SOS response"/>
    <property type="evidence" value="ECO:0007669"/>
    <property type="project" value="UniProtKB-KW"/>
</dbReference>
<keyword evidence="5" id="KW-0742">SOS response</keyword>
<dbReference type="CDD" id="cd01700">
    <property type="entry name" value="PolY_Pol_V_umuC"/>
    <property type="match status" value="1"/>
</dbReference>
<keyword evidence="3" id="KW-0741">SOS mutagenesis</keyword>
<dbReference type="Gene3D" id="3.30.70.270">
    <property type="match status" value="1"/>
</dbReference>
<dbReference type="GO" id="GO:0003684">
    <property type="term" value="F:damaged DNA binding"/>
    <property type="evidence" value="ECO:0007669"/>
    <property type="project" value="InterPro"/>
</dbReference>
<dbReference type="InterPro" id="IPR050116">
    <property type="entry name" value="DNA_polymerase-Y"/>
</dbReference>
<protein>
    <submittedName>
        <fullName evidence="7">DNA polymerase V</fullName>
    </submittedName>
</protein>
<proteinExistence type="inferred from homology"/>
<dbReference type="InterPro" id="IPR025188">
    <property type="entry name" value="DUF4113"/>
</dbReference>
<keyword evidence="2" id="KW-0227">DNA damage</keyword>
<dbReference type="KEGG" id="nur:ATY38_12025"/>
<dbReference type="NCBIfam" id="NF002955">
    <property type="entry name" value="PRK03609.1"/>
    <property type="match status" value="1"/>
</dbReference>
<evidence type="ECO:0000259" key="6">
    <source>
        <dbReference type="PROSITE" id="PS50173"/>
    </source>
</evidence>
<accession>A0A1H2EPT1</accession>
<dbReference type="GO" id="GO:0006281">
    <property type="term" value="P:DNA repair"/>
    <property type="evidence" value="ECO:0007669"/>
    <property type="project" value="UniProtKB-KW"/>
</dbReference>
<dbReference type="Gene3D" id="3.40.1170.60">
    <property type="match status" value="1"/>
</dbReference>
<dbReference type="GO" id="GO:0003887">
    <property type="term" value="F:DNA-directed DNA polymerase activity"/>
    <property type="evidence" value="ECO:0007669"/>
    <property type="project" value="TreeGrafter"/>
</dbReference>
<dbReference type="Gene3D" id="1.10.150.20">
    <property type="entry name" value="5' to 3' exonuclease, C-terminal subdomain"/>
    <property type="match status" value="1"/>
</dbReference>
<dbReference type="Proteomes" id="UP000182882">
    <property type="component" value="Unassembled WGS sequence"/>
</dbReference>
<dbReference type="GO" id="GO:0042276">
    <property type="term" value="P:error-prone translesion synthesis"/>
    <property type="evidence" value="ECO:0007669"/>
    <property type="project" value="TreeGrafter"/>
</dbReference>
<keyword evidence="4" id="KW-0234">DNA repair</keyword>
<sequence length="424" mass="47990">MDRSIALIDVNNFYVSCERVFNPKLEDVPVVVLSNNDGCAVARSNEVKALGVKMGQPWFQLKDLAKKHGIIAYSSNYTLYADMSDRVMSILSEYSPNQEIYSIDECFLDITGFREHTNYGQSIRQRIKQWTGLPVCVGIGGTKTLSKLANHVAKKNANFNGVCDLNAFSPTLHDEWLSRIEVGEVWGIGRKLAPKLNKHGIKTALDLKNSNSKRLREEFSVVMEKTIRELNGVPCIELEEISPPKKQIISSRSFGITVKDLKSLEESVSSHIAKAAEKLRRQQSYAGAVHVFITTSRFNKPEENYHNTYKIKLPTQSADTILLTKAALWGLHKIYRSGYKYNKAGVMLSDFVTNENRQNDMFGLRLEDNKSKRLMKVMDQINARMGKGTIKLASEGTDQHWKMKQGSRSPGYTTQWDELVQIKD</sequence>
<comment type="similarity">
    <text evidence="1">Belongs to the DNA polymerase type-Y family.</text>
</comment>
<evidence type="ECO:0000313" key="8">
    <source>
        <dbReference type="Proteomes" id="UP000182882"/>
    </source>
</evidence>
<organism evidence="7 8">
    <name type="scientific">Nitrosomonas ureae</name>
    <dbReference type="NCBI Taxonomy" id="44577"/>
    <lineage>
        <taxon>Bacteria</taxon>
        <taxon>Pseudomonadati</taxon>
        <taxon>Pseudomonadota</taxon>
        <taxon>Betaproteobacteria</taxon>
        <taxon>Nitrosomonadales</taxon>
        <taxon>Nitrosomonadaceae</taxon>
        <taxon>Nitrosomonas</taxon>
    </lineage>
</organism>